<accession>A0AAV2Q6R0</accession>
<name>A0AAV2Q6R0_MEGNR</name>
<proteinExistence type="predicted"/>
<feature type="non-terminal residue" evidence="6">
    <location>
        <position position="163"/>
    </location>
</feature>
<feature type="signal peptide" evidence="4">
    <location>
        <begin position="1"/>
        <end position="21"/>
    </location>
</feature>
<evidence type="ECO:0000256" key="3">
    <source>
        <dbReference type="PROSITE-ProRule" id="PRU00059"/>
    </source>
</evidence>
<evidence type="ECO:0000313" key="7">
    <source>
        <dbReference type="Proteomes" id="UP001497623"/>
    </source>
</evidence>
<dbReference type="InterPro" id="IPR035914">
    <property type="entry name" value="Sperma_CUB_dom_sf"/>
</dbReference>
<organism evidence="6 7">
    <name type="scientific">Meganyctiphanes norvegica</name>
    <name type="common">Northern krill</name>
    <name type="synonym">Thysanopoda norvegica</name>
    <dbReference type="NCBI Taxonomy" id="48144"/>
    <lineage>
        <taxon>Eukaryota</taxon>
        <taxon>Metazoa</taxon>
        <taxon>Ecdysozoa</taxon>
        <taxon>Arthropoda</taxon>
        <taxon>Crustacea</taxon>
        <taxon>Multicrustacea</taxon>
        <taxon>Malacostraca</taxon>
        <taxon>Eumalacostraca</taxon>
        <taxon>Eucarida</taxon>
        <taxon>Euphausiacea</taxon>
        <taxon>Euphausiidae</taxon>
        <taxon>Meganyctiphanes</taxon>
    </lineage>
</organism>
<comment type="caution">
    <text evidence="3">Lacks conserved residue(s) required for the propagation of feature annotation.</text>
</comment>
<dbReference type="PANTHER" id="PTHR24251">
    <property type="entry name" value="OVOCHYMASE-RELATED"/>
    <property type="match status" value="1"/>
</dbReference>
<dbReference type="InterPro" id="IPR000859">
    <property type="entry name" value="CUB_dom"/>
</dbReference>
<evidence type="ECO:0000313" key="6">
    <source>
        <dbReference type="EMBL" id="CAL4069139.1"/>
    </source>
</evidence>
<dbReference type="Gene3D" id="2.60.120.290">
    <property type="entry name" value="Spermadhesin, CUB domain"/>
    <property type="match status" value="1"/>
</dbReference>
<sequence length="163" mass="18511">MKFTVSAAYYLLALLVCGVQADKEPLKDQSRLINLQSSRHHDVRLHCAHYPDWRIADEGDVLHFHSPHYPRLYPHSSRCGWQFKGKNEGIYFTINCQVFEMEAASGGKCKDYLSIKDESQQSQMFCGSQSPSLTVGNKVTMKFQSSYRKQAIGFTCTATAYLS</sequence>
<protein>
    <recommendedName>
        <fullName evidence="5">CUB domain-containing protein</fullName>
    </recommendedName>
</protein>
<dbReference type="Proteomes" id="UP001497623">
    <property type="component" value="Unassembled WGS sequence"/>
</dbReference>
<gene>
    <name evidence="6" type="ORF">MNOR_LOCUS7663</name>
</gene>
<evidence type="ECO:0000256" key="4">
    <source>
        <dbReference type="SAM" id="SignalP"/>
    </source>
</evidence>
<comment type="caution">
    <text evidence="6">The sequence shown here is derived from an EMBL/GenBank/DDBJ whole genome shotgun (WGS) entry which is preliminary data.</text>
</comment>
<dbReference type="SMART" id="SM00042">
    <property type="entry name" value="CUB"/>
    <property type="match status" value="1"/>
</dbReference>
<reference evidence="6 7" key="1">
    <citation type="submission" date="2024-05" db="EMBL/GenBank/DDBJ databases">
        <authorList>
            <person name="Wallberg A."/>
        </authorList>
    </citation>
    <scope>NUCLEOTIDE SEQUENCE [LARGE SCALE GENOMIC DNA]</scope>
</reference>
<evidence type="ECO:0000256" key="1">
    <source>
        <dbReference type="ARBA" id="ARBA00022737"/>
    </source>
</evidence>
<feature type="domain" description="CUB" evidence="5">
    <location>
        <begin position="47"/>
        <end position="161"/>
    </location>
</feature>
<dbReference type="Pfam" id="PF00431">
    <property type="entry name" value="CUB"/>
    <property type="match status" value="1"/>
</dbReference>
<dbReference type="SUPFAM" id="SSF49854">
    <property type="entry name" value="Spermadhesin, CUB domain"/>
    <property type="match status" value="1"/>
</dbReference>
<dbReference type="AlphaFoldDB" id="A0AAV2Q6R0"/>
<dbReference type="CDD" id="cd00041">
    <property type="entry name" value="CUB"/>
    <property type="match status" value="1"/>
</dbReference>
<feature type="chain" id="PRO_5043898324" description="CUB domain-containing protein" evidence="4">
    <location>
        <begin position="22"/>
        <end position="163"/>
    </location>
</feature>
<keyword evidence="1" id="KW-0677">Repeat</keyword>
<evidence type="ECO:0000259" key="5">
    <source>
        <dbReference type="PROSITE" id="PS01180"/>
    </source>
</evidence>
<dbReference type="EMBL" id="CAXKWB010003418">
    <property type="protein sequence ID" value="CAL4069139.1"/>
    <property type="molecule type" value="Genomic_DNA"/>
</dbReference>
<evidence type="ECO:0000256" key="2">
    <source>
        <dbReference type="ARBA" id="ARBA00023157"/>
    </source>
</evidence>
<dbReference type="PROSITE" id="PS01180">
    <property type="entry name" value="CUB"/>
    <property type="match status" value="1"/>
</dbReference>
<keyword evidence="4" id="KW-0732">Signal</keyword>
<keyword evidence="7" id="KW-1185">Reference proteome</keyword>
<keyword evidence="2" id="KW-1015">Disulfide bond</keyword>